<evidence type="ECO:0000313" key="3">
    <source>
        <dbReference type="Proteomes" id="UP000316443"/>
    </source>
</evidence>
<comment type="caution">
    <text evidence="2">The sequence shown here is derived from an EMBL/GenBank/DDBJ whole genome shotgun (WGS) entry which is preliminary data.</text>
</comment>
<protein>
    <submittedName>
        <fullName evidence="2">Uncharacterized protein</fullName>
    </submittedName>
</protein>
<sequence length="66" mass="7562">MRNVNLNILKFLEFIDNFCLSLSNIGLEVIIEETGDRRQETGVRSQESGVRSQESGVRRQLFSPFS</sequence>
<name>A0A551X6G6_MICAE</name>
<dbReference type="EMBL" id="SFCA01000223">
    <property type="protein sequence ID" value="TRT44176.1"/>
    <property type="molecule type" value="Genomic_DNA"/>
</dbReference>
<dbReference type="AlphaFoldDB" id="A0A551X6G6"/>
<reference evidence="2 3" key="1">
    <citation type="submission" date="2019-01" db="EMBL/GenBank/DDBJ databases">
        <title>Coherence of Microcystis species and biogeography revealed through population genomics.</title>
        <authorList>
            <person name="Perez-Carrascal O.M."/>
            <person name="Terrat Y."/>
            <person name="Giani A."/>
            <person name="Fortin N."/>
            <person name="Tromas N."/>
            <person name="Shapiro B.J."/>
        </authorList>
    </citation>
    <scope>NUCLEOTIDE SEQUENCE [LARGE SCALE GENOMIC DNA]</scope>
    <source>
        <strain evidence="2">Ma_QC_C_20070703_M131</strain>
    </source>
</reference>
<evidence type="ECO:0000313" key="2">
    <source>
        <dbReference type="EMBL" id="TRT44176.1"/>
    </source>
</evidence>
<feature type="compositionally biased region" description="Polar residues" evidence="1">
    <location>
        <begin position="42"/>
        <end position="55"/>
    </location>
</feature>
<proteinExistence type="predicted"/>
<feature type="region of interest" description="Disordered" evidence="1">
    <location>
        <begin position="38"/>
        <end position="66"/>
    </location>
</feature>
<dbReference type="Proteomes" id="UP000316443">
    <property type="component" value="Unassembled WGS sequence"/>
</dbReference>
<evidence type="ECO:0000256" key="1">
    <source>
        <dbReference type="SAM" id="MobiDB-lite"/>
    </source>
</evidence>
<accession>A0A551X6G6</accession>
<gene>
    <name evidence="2" type="ORF">EWV85_20795</name>
</gene>
<organism evidence="2 3">
    <name type="scientific">Microcystis aeruginosa Ma_QC_C_20070703_M131</name>
    <dbReference type="NCBI Taxonomy" id="2486263"/>
    <lineage>
        <taxon>Bacteria</taxon>
        <taxon>Bacillati</taxon>
        <taxon>Cyanobacteriota</taxon>
        <taxon>Cyanophyceae</taxon>
        <taxon>Oscillatoriophycideae</taxon>
        <taxon>Chroococcales</taxon>
        <taxon>Microcystaceae</taxon>
        <taxon>Microcystis</taxon>
    </lineage>
</organism>